<name>A0A1H7AUJ6_9BACT</name>
<reference evidence="1 2" key="1">
    <citation type="submission" date="2016-10" db="EMBL/GenBank/DDBJ databases">
        <authorList>
            <person name="de Groot N.N."/>
        </authorList>
    </citation>
    <scope>NUCLEOTIDE SEQUENCE [LARGE SCALE GENOMIC DNA]</scope>
    <source>
        <strain evidence="1 2">DSM 19938</strain>
    </source>
</reference>
<keyword evidence="2" id="KW-1185">Reference proteome</keyword>
<accession>A0A1H7AUJ6</accession>
<evidence type="ECO:0008006" key="3">
    <source>
        <dbReference type="Google" id="ProtNLM"/>
    </source>
</evidence>
<evidence type="ECO:0000313" key="2">
    <source>
        <dbReference type="Proteomes" id="UP000199532"/>
    </source>
</evidence>
<dbReference type="Proteomes" id="UP000199532">
    <property type="component" value="Unassembled WGS sequence"/>
</dbReference>
<protein>
    <recommendedName>
        <fullName evidence="3">Viral A-type inclusion protein</fullName>
    </recommendedName>
</protein>
<dbReference type="OrthoDB" id="1436925at2"/>
<organism evidence="1 2">
    <name type="scientific">Dyadobacter koreensis</name>
    <dbReference type="NCBI Taxonomy" id="408657"/>
    <lineage>
        <taxon>Bacteria</taxon>
        <taxon>Pseudomonadati</taxon>
        <taxon>Bacteroidota</taxon>
        <taxon>Cytophagia</taxon>
        <taxon>Cytophagales</taxon>
        <taxon>Spirosomataceae</taxon>
        <taxon>Dyadobacter</taxon>
    </lineage>
</organism>
<dbReference type="PROSITE" id="PS51257">
    <property type="entry name" value="PROKAR_LIPOPROTEIN"/>
    <property type="match status" value="1"/>
</dbReference>
<proteinExistence type="predicted"/>
<dbReference type="EMBL" id="FNXY01000011">
    <property type="protein sequence ID" value="SEJ68314.1"/>
    <property type="molecule type" value="Genomic_DNA"/>
</dbReference>
<dbReference type="RefSeq" id="WP_090341729.1">
    <property type="nucleotide sequence ID" value="NZ_FNXY01000011.1"/>
</dbReference>
<gene>
    <name evidence="1" type="ORF">SAMN04487995_5886</name>
</gene>
<dbReference type="STRING" id="408657.SAMN04487995_5886"/>
<evidence type="ECO:0000313" key="1">
    <source>
        <dbReference type="EMBL" id="SEJ68314.1"/>
    </source>
</evidence>
<dbReference type="AlphaFoldDB" id="A0A1H7AUJ6"/>
<sequence>MKQYVLILGISSALFSCNKDADKVLELESEVMRIHDDVMPQMDDIMTLKSKLSRKIIQMDSLQNEGIAGNSLAQERIKATEINQKLNESDKLMMDWMHAYRGDSAKKLKPSEAIQYFEVQKDKIVEVKEITSKNIQEAKAFLD</sequence>